<feature type="compositionally biased region" description="Low complexity" evidence="1">
    <location>
        <begin position="111"/>
        <end position="122"/>
    </location>
</feature>
<evidence type="ECO:0000256" key="1">
    <source>
        <dbReference type="SAM" id="MobiDB-lite"/>
    </source>
</evidence>
<evidence type="ECO:0000313" key="2">
    <source>
        <dbReference type="EMBL" id="CAA9497794.1"/>
    </source>
</evidence>
<feature type="compositionally biased region" description="Basic residues" evidence="1">
    <location>
        <begin position="205"/>
        <end position="214"/>
    </location>
</feature>
<feature type="region of interest" description="Disordered" evidence="1">
    <location>
        <begin position="73"/>
        <end position="214"/>
    </location>
</feature>
<feature type="compositionally biased region" description="Gly residues" evidence="1">
    <location>
        <begin position="166"/>
        <end position="180"/>
    </location>
</feature>
<sequence length="214" mass="23188">DPGPRRHLRLRRHAGRFRAAVAACVGARAGATRLRGHRRGPADLRRARVPAHPCPLRRPRRAAIRGGAVAPVHRRAVPAPRRRARALSRRRRGGEGVAASRRGGLRRLLERPGAAGADAAASRARRAVRGHRGRRRGGARQAGARHVPRRRRADGPRALRLRGRGGQRPGSAGGAGGGNDGRGRRPRRARARRALRRPPGGFRALGRRAHGARM</sequence>
<feature type="non-terminal residue" evidence="2">
    <location>
        <position position="1"/>
    </location>
</feature>
<dbReference type="AlphaFoldDB" id="A0A6J4SEZ7"/>
<proteinExistence type="predicted"/>
<feature type="non-terminal residue" evidence="2">
    <location>
        <position position="214"/>
    </location>
</feature>
<reference evidence="2" key="1">
    <citation type="submission" date="2020-02" db="EMBL/GenBank/DDBJ databases">
        <authorList>
            <person name="Meier V. D."/>
        </authorList>
    </citation>
    <scope>NUCLEOTIDE SEQUENCE</scope>
    <source>
        <strain evidence="2">AVDCRST_MAG69</strain>
    </source>
</reference>
<gene>
    <name evidence="2" type="ORF">AVDCRST_MAG69-1708</name>
</gene>
<feature type="compositionally biased region" description="Basic residues" evidence="1">
    <location>
        <begin position="123"/>
        <end position="138"/>
    </location>
</feature>
<protein>
    <submittedName>
        <fullName evidence="2">Uncharacterized protein</fullName>
    </submittedName>
</protein>
<dbReference type="EMBL" id="CADCVP010000182">
    <property type="protein sequence ID" value="CAA9497794.1"/>
    <property type="molecule type" value="Genomic_DNA"/>
</dbReference>
<organism evidence="2">
    <name type="scientific">uncultured Solirubrobacteraceae bacterium</name>
    <dbReference type="NCBI Taxonomy" id="1162706"/>
    <lineage>
        <taxon>Bacteria</taxon>
        <taxon>Bacillati</taxon>
        <taxon>Actinomycetota</taxon>
        <taxon>Thermoleophilia</taxon>
        <taxon>Solirubrobacterales</taxon>
        <taxon>Solirubrobacteraceae</taxon>
        <taxon>environmental samples</taxon>
    </lineage>
</organism>
<accession>A0A6J4SEZ7</accession>
<name>A0A6J4SEZ7_9ACTN</name>
<feature type="compositionally biased region" description="Basic residues" evidence="1">
    <location>
        <begin position="73"/>
        <end position="92"/>
    </location>
</feature>
<feature type="compositionally biased region" description="Basic residues" evidence="1">
    <location>
        <begin position="184"/>
        <end position="196"/>
    </location>
</feature>